<dbReference type="InterPro" id="IPR004013">
    <property type="entry name" value="PHP_dom"/>
</dbReference>
<dbReference type="NCBIfam" id="NF006702">
    <property type="entry name" value="PRK09248.1"/>
    <property type="match status" value="1"/>
</dbReference>
<dbReference type="AlphaFoldDB" id="A0A3E3AJX0"/>
<dbReference type="RefSeq" id="WP_003536509.1">
    <property type="nucleotide sequence ID" value="NZ_AP031443.1"/>
</dbReference>
<dbReference type="GO" id="GO:0008270">
    <property type="term" value="F:zinc ion binding"/>
    <property type="evidence" value="ECO:0007669"/>
    <property type="project" value="TreeGrafter"/>
</dbReference>
<dbReference type="InterPro" id="IPR016195">
    <property type="entry name" value="Pol/histidinol_Pase-like"/>
</dbReference>
<evidence type="ECO:0000259" key="1">
    <source>
        <dbReference type="SMART" id="SM00481"/>
    </source>
</evidence>
<gene>
    <name evidence="2" type="ORF">DXB93_02385</name>
</gene>
<dbReference type="Pfam" id="PF02811">
    <property type="entry name" value="PHP"/>
    <property type="match status" value="1"/>
</dbReference>
<name>A0A3E3AJX0_9FIRM</name>
<dbReference type="Gene3D" id="3.20.20.140">
    <property type="entry name" value="Metal-dependent hydrolases"/>
    <property type="match status" value="1"/>
</dbReference>
<dbReference type="GO" id="GO:0005829">
    <property type="term" value="C:cytosol"/>
    <property type="evidence" value="ECO:0007669"/>
    <property type="project" value="TreeGrafter"/>
</dbReference>
<dbReference type="PANTHER" id="PTHR36928">
    <property type="entry name" value="PHOSPHATASE YCDX-RELATED"/>
    <property type="match status" value="1"/>
</dbReference>
<proteinExistence type="predicted"/>
<accession>A0A3E3AJX0</accession>
<dbReference type="InterPro" id="IPR003141">
    <property type="entry name" value="Pol/His_phosphatase_N"/>
</dbReference>
<dbReference type="GO" id="GO:0042578">
    <property type="term" value="F:phosphoric ester hydrolase activity"/>
    <property type="evidence" value="ECO:0007669"/>
    <property type="project" value="TreeGrafter"/>
</dbReference>
<dbReference type="EMBL" id="QUSL01000002">
    <property type="protein sequence ID" value="RGD87033.1"/>
    <property type="molecule type" value="Genomic_DNA"/>
</dbReference>
<sequence>MENIELDVHTHTIASGHAYSSLSEMVAGAKEKDIKLLGIVEHDQGIPGTCAPIYFKNLDVIPREIEGIKLLLGIEINILDHQGRLSITEDLYDYVDYCMAGIHLHCYEAGTIEENTRAVIETIKNPHISVIVHPDDGKCPLDYEKVVLAAKKYHTLLEVNNNALRSPSRLNSRENTLKMLQLCKQHRVKIILGSDAHIHFDIKNYDQIEELLKEVEFPKELIVNYHIEDFLEYIKKQVRY</sequence>
<reference evidence="2 3" key="1">
    <citation type="submission" date="2018-08" db="EMBL/GenBank/DDBJ databases">
        <title>A genome reference for cultivated species of the human gut microbiota.</title>
        <authorList>
            <person name="Zou Y."/>
            <person name="Xue W."/>
            <person name="Luo G."/>
        </authorList>
    </citation>
    <scope>NUCLEOTIDE SEQUENCE [LARGE SCALE GENOMIC DNA]</scope>
    <source>
        <strain evidence="2 3">OM06-4</strain>
    </source>
</reference>
<dbReference type="InterPro" id="IPR050243">
    <property type="entry name" value="PHP_phosphatase"/>
</dbReference>
<dbReference type="SMART" id="SM00481">
    <property type="entry name" value="POLIIIAc"/>
    <property type="match status" value="1"/>
</dbReference>
<dbReference type="Proteomes" id="UP000261032">
    <property type="component" value="Unassembled WGS sequence"/>
</dbReference>
<comment type="caution">
    <text evidence="2">The sequence shown here is derived from an EMBL/GenBank/DDBJ whole genome shotgun (WGS) entry which is preliminary data.</text>
</comment>
<organism evidence="2 3">
    <name type="scientific">Thomasclavelia ramosa</name>
    <dbReference type="NCBI Taxonomy" id="1547"/>
    <lineage>
        <taxon>Bacteria</taxon>
        <taxon>Bacillati</taxon>
        <taxon>Bacillota</taxon>
        <taxon>Erysipelotrichia</taxon>
        <taxon>Erysipelotrichales</taxon>
        <taxon>Coprobacillaceae</taxon>
        <taxon>Thomasclavelia</taxon>
    </lineage>
</organism>
<evidence type="ECO:0000313" key="2">
    <source>
        <dbReference type="EMBL" id="RGD87033.1"/>
    </source>
</evidence>
<dbReference type="CDD" id="cd07437">
    <property type="entry name" value="PHP_HisPPase_Ycdx_like"/>
    <property type="match status" value="1"/>
</dbReference>
<protein>
    <submittedName>
        <fullName evidence="2">Phosphatase</fullName>
    </submittedName>
</protein>
<dbReference type="SUPFAM" id="SSF89550">
    <property type="entry name" value="PHP domain-like"/>
    <property type="match status" value="1"/>
</dbReference>
<feature type="domain" description="Polymerase/histidinol phosphatase N-terminal" evidence="1">
    <location>
        <begin position="6"/>
        <end position="80"/>
    </location>
</feature>
<dbReference type="PANTHER" id="PTHR36928:SF1">
    <property type="entry name" value="PHOSPHATASE YCDX-RELATED"/>
    <property type="match status" value="1"/>
</dbReference>
<evidence type="ECO:0000313" key="3">
    <source>
        <dbReference type="Proteomes" id="UP000261032"/>
    </source>
</evidence>